<dbReference type="InterPro" id="IPR050902">
    <property type="entry name" value="ABC_Transporter_SBP"/>
</dbReference>
<dbReference type="PROSITE" id="PS50983">
    <property type="entry name" value="FE_B12_PBP"/>
    <property type="match status" value="1"/>
</dbReference>
<dbReference type="InterPro" id="IPR054828">
    <property type="entry name" value="Vit_B12_bind_prot"/>
</dbReference>
<name>A0ABU8VYS5_9BURK</name>
<sequence length="289" mass="31145">MMSRLLCLIALCWLTWPVHAWSAVSLVDDRGVQVTLPQSPQRIVSMLPSLTETVCALHACERLVGVDAYSNWPVSVQALPRVGGLEDANVERIVALKPDLVLLAKSARVTDRLEALGLKVLTLEPRSMKDMERVLGQLGRVLDSEAEATTLWQQIDGGLNRAVAALPAEARGKRVYFEVSSGPYAASESSFIGETLARLGAANVVPGSLGPFPKLNPEFVVRADPQVIMVGDRNAVALAGRPGWERIDAVKSGRICVFTPAQGDVLARPGPRMAEGATIMANCLKDKFK</sequence>
<protein>
    <submittedName>
        <fullName evidence="4">Helical backbone metal receptor</fullName>
    </submittedName>
</protein>
<dbReference type="Gene3D" id="3.40.50.1980">
    <property type="entry name" value="Nitrogenase molybdenum iron protein domain"/>
    <property type="match status" value="2"/>
</dbReference>
<dbReference type="InterPro" id="IPR002491">
    <property type="entry name" value="ABC_transptr_periplasmic_BD"/>
</dbReference>
<comment type="caution">
    <text evidence="4">The sequence shown here is derived from an EMBL/GenBank/DDBJ whole genome shotgun (WGS) entry which is preliminary data.</text>
</comment>
<organism evidence="4 5">
    <name type="scientific">Variovorax humicola</name>
    <dbReference type="NCBI Taxonomy" id="1769758"/>
    <lineage>
        <taxon>Bacteria</taxon>
        <taxon>Pseudomonadati</taxon>
        <taxon>Pseudomonadota</taxon>
        <taxon>Betaproteobacteria</taxon>
        <taxon>Burkholderiales</taxon>
        <taxon>Comamonadaceae</taxon>
        <taxon>Variovorax</taxon>
    </lineage>
</organism>
<feature type="chain" id="PRO_5046513048" evidence="2">
    <location>
        <begin position="21"/>
        <end position="289"/>
    </location>
</feature>
<evidence type="ECO:0000259" key="3">
    <source>
        <dbReference type="PROSITE" id="PS50983"/>
    </source>
</evidence>
<reference evidence="4 5" key="1">
    <citation type="submission" date="2024-03" db="EMBL/GenBank/DDBJ databases">
        <title>Novel species of the genus Variovorax.</title>
        <authorList>
            <person name="Liu Q."/>
            <person name="Xin Y.-H."/>
        </authorList>
    </citation>
    <scope>NUCLEOTIDE SEQUENCE [LARGE SCALE GENOMIC DNA]</scope>
    <source>
        <strain evidence="4 5">KACC 18501</strain>
    </source>
</reference>
<dbReference type="SUPFAM" id="SSF53807">
    <property type="entry name" value="Helical backbone' metal receptor"/>
    <property type="match status" value="1"/>
</dbReference>
<dbReference type="PANTHER" id="PTHR30535:SF34">
    <property type="entry name" value="MOLYBDATE-BINDING PROTEIN MOLA"/>
    <property type="match status" value="1"/>
</dbReference>
<feature type="domain" description="Fe/B12 periplasmic-binding" evidence="3">
    <location>
        <begin position="42"/>
        <end position="289"/>
    </location>
</feature>
<gene>
    <name evidence="4" type="ORF">WKW80_13185</name>
</gene>
<dbReference type="Pfam" id="PF01497">
    <property type="entry name" value="Peripla_BP_2"/>
    <property type="match status" value="1"/>
</dbReference>
<evidence type="ECO:0000313" key="5">
    <source>
        <dbReference type="Proteomes" id="UP001363010"/>
    </source>
</evidence>
<dbReference type="PANTHER" id="PTHR30535">
    <property type="entry name" value="VITAMIN B12-BINDING PROTEIN"/>
    <property type="match status" value="1"/>
</dbReference>
<keyword evidence="4" id="KW-0675">Receptor</keyword>
<keyword evidence="1 2" id="KW-0732">Signal</keyword>
<evidence type="ECO:0000256" key="2">
    <source>
        <dbReference type="SAM" id="SignalP"/>
    </source>
</evidence>
<dbReference type="EMBL" id="JBBKZV010000006">
    <property type="protein sequence ID" value="MEJ8822974.1"/>
    <property type="molecule type" value="Genomic_DNA"/>
</dbReference>
<feature type="signal peptide" evidence="2">
    <location>
        <begin position="1"/>
        <end position="20"/>
    </location>
</feature>
<evidence type="ECO:0000256" key="1">
    <source>
        <dbReference type="ARBA" id="ARBA00022729"/>
    </source>
</evidence>
<dbReference type="NCBIfam" id="NF038402">
    <property type="entry name" value="TroA_like"/>
    <property type="match status" value="1"/>
</dbReference>
<evidence type="ECO:0000313" key="4">
    <source>
        <dbReference type="EMBL" id="MEJ8822974.1"/>
    </source>
</evidence>
<keyword evidence="5" id="KW-1185">Reference proteome</keyword>
<proteinExistence type="predicted"/>
<accession>A0ABU8VYS5</accession>
<dbReference type="Proteomes" id="UP001363010">
    <property type="component" value="Unassembled WGS sequence"/>
</dbReference>